<dbReference type="InterPro" id="IPR011006">
    <property type="entry name" value="CheY-like_superfamily"/>
</dbReference>
<dbReference type="SUPFAM" id="SSF52172">
    <property type="entry name" value="CheY-like"/>
    <property type="match status" value="1"/>
</dbReference>
<keyword evidence="8" id="KW-0472">Membrane</keyword>
<evidence type="ECO:0000256" key="6">
    <source>
        <dbReference type="PROSITE-ProRule" id="PRU00169"/>
    </source>
</evidence>
<dbReference type="InterPro" id="IPR035965">
    <property type="entry name" value="PAS-like_dom_sf"/>
</dbReference>
<evidence type="ECO:0000313" key="13">
    <source>
        <dbReference type="Proteomes" id="UP000193963"/>
    </source>
</evidence>
<proteinExistence type="predicted"/>
<keyword evidence="3 6" id="KW-0597">Phosphoprotein</keyword>
<dbReference type="SUPFAM" id="SSF55785">
    <property type="entry name" value="PYP-like sensor domain (PAS domain)"/>
    <property type="match status" value="1"/>
</dbReference>
<feature type="transmembrane region" description="Helical" evidence="8">
    <location>
        <begin position="226"/>
        <end position="248"/>
    </location>
</feature>
<evidence type="ECO:0000256" key="3">
    <source>
        <dbReference type="ARBA" id="ARBA00022553"/>
    </source>
</evidence>
<dbReference type="CDD" id="cd16922">
    <property type="entry name" value="HATPase_EvgS-ArcB-TorS-like"/>
    <property type="match status" value="1"/>
</dbReference>
<dbReference type="EMBL" id="FWFN01000002">
    <property type="protein sequence ID" value="SLN24619.1"/>
    <property type="molecule type" value="Genomic_DNA"/>
</dbReference>
<dbReference type="SUPFAM" id="SSF55874">
    <property type="entry name" value="ATPase domain of HSP90 chaperone/DNA topoisomerase II/histidine kinase"/>
    <property type="match status" value="1"/>
</dbReference>
<dbReference type="InterPro" id="IPR004358">
    <property type="entry name" value="Sig_transdc_His_kin-like_C"/>
</dbReference>
<dbReference type="PROSITE" id="PS50112">
    <property type="entry name" value="PAS"/>
    <property type="match status" value="1"/>
</dbReference>
<evidence type="ECO:0000313" key="12">
    <source>
        <dbReference type="EMBL" id="SLN24619.1"/>
    </source>
</evidence>
<dbReference type="CDD" id="cd17546">
    <property type="entry name" value="REC_hyHK_CKI1_RcsC-like"/>
    <property type="match status" value="1"/>
</dbReference>
<keyword evidence="5" id="KW-0418">Kinase</keyword>
<dbReference type="InterPro" id="IPR036890">
    <property type="entry name" value="HATPase_C_sf"/>
</dbReference>
<dbReference type="Pfam" id="PF00989">
    <property type="entry name" value="PAS"/>
    <property type="match status" value="1"/>
</dbReference>
<dbReference type="GO" id="GO:0006355">
    <property type="term" value="P:regulation of DNA-templated transcription"/>
    <property type="evidence" value="ECO:0007669"/>
    <property type="project" value="InterPro"/>
</dbReference>
<keyword evidence="8" id="KW-1133">Transmembrane helix</keyword>
<dbReference type="SMART" id="SM00448">
    <property type="entry name" value="REC"/>
    <property type="match status" value="1"/>
</dbReference>
<keyword evidence="13" id="KW-1185">Reference proteome</keyword>
<evidence type="ECO:0000256" key="4">
    <source>
        <dbReference type="ARBA" id="ARBA00022679"/>
    </source>
</evidence>
<feature type="domain" description="PAS" evidence="11">
    <location>
        <begin position="261"/>
        <end position="306"/>
    </location>
</feature>
<dbReference type="InterPro" id="IPR003594">
    <property type="entry name" value="HATPase_dom"/>
</dbReference>
<evidence type="ECO:0000256" key="7">
    <source>
        <dbReference type="SAM" id="MobiDB-lite"/>
    </source>
</evidence>
<evidence type="ECO:0000256" key="1">
    <source>
        <dbReference type="ARBA" id="ARBA00000085"/>
    </source>
</evidence>
<dbReference type="SMART" id="SM00091">
    <property type="entry name" value="PAS"/>
    <property type="match status" value="1"/>
</dbReference>
<accession>A0A1X6YL92</accession>
<dbReference type="InterPro" id="IPR003661">
    <property type="entry name" value="HisK_dim/P_dom"/>
</dbReference>
<dbReference type="Gene3D" id="3.30.450.20">
    <property type="entry name" value="PAS domain"/>
    <property type="match status" value="1"/>
</dbReference>
<gene>
    <name evidence="12" type="primary">arcB_1</name>
    <name evidence="12" type="ORF">PSM7751_00839</name>
</gene>
<evidence type="ECO:0000256" key="8">
    <source>
        <dbReference type="SAM" id="Phobius"/>
    </source>
</evidence>
<dbReference type="RefSeq" id="WP_085886758.1">
    <property type="nucleotide sequence ID" value="NZ_FWFN01000002.1"/>
</dbReference>
<dbReference type="PROSITE" id="PS50110">
    <property type="entry name" value="RESPONSE_REGULATORY"/>
    <property type="match status" value="1"/>
</dbReference>
<keyword evidence="4 12" id="KW-0808">Transferase</keyword>
<evidence type="ECO:0000259" key="10">
    <source>
        <dbReference type="PROSITE" id="PS50110"/>
    </source>
</evidence>
<dbReference type="PROSITE" id="PS50109">
    <property type="entry name" value="HIS_KIN"/>
    <property type="match status" value="1"/>
</dbReference>
<dbReference type="Pfam" id="PF02518">
    <property type="entry name" value="HATPase_c"/>
    <property type="match status" value="1"/>
</dbReference>
<dbReference type="EC" id="2.7.13.3" evidence="2"/>
<dbReference type="Pfam" id="PF00512">
    <property type="entry name" value="HisKA"/>
    <property type="match status" value="1"/>
</dbReference>
<dbReference type="OrthoDB" id="9801651at2"/>
<feature type="transmembrane region" description="Helical" evidence="8">
    <location>
        <begin position="27"/>
        <end position="48"/>
    </location>
</feature>
<protein>
    <recommendedName>
        <fullName evidence="2">histidine kinase</fullName>
        <ecNumber evidence="2">2.7.13.3</ecNumber>
    </recommendedName>
</protein>
<organism evidence="12 13">
    <name type="scientific">Pseudooceanicola marinus</name>
    <dbReference type="NCBI Taxonomy" id="396013"/>
    <lineage>
        <taxon>Bacteria</taxon>
        <taxon>Pseudomonadati</taxon>
        <taxon>Pseudomonadota</taxon>
        <taxon>Alphaproteobacteria</taxon>
        <taxon>Rhodobacterales</taxon>
        <taxon>Paracoccaceae</taxon>
        <taxon>Pseudooceanicola</taxon>
    </lineage>
</organism>
<dbReference type="AlphaFoldDB" id="A0A1X6YL92"/>
<dbReference type="Gene3D" id="3.40.50.2300">
    <property type="match status" value="1"/>
</dbReference>
<sequence>MAPRGASKETQSGTGSEAPRASLDAGVLRLAVLAGITALCLVVIVYLLTEVRQKLDELASSPADNMQWSLAQLEVEYLKLQDATSRARLAKLTREPQDLTARGAGPGGSGDQGETQPLPSALRELRRRYDILYARFETLGTASLYNRALRHPAQGGTFDRIRTEVYALAPLIDGSDPALTEALAVLDVRLEDMRPDLRRMLSMANLRLVAQSDTARLDVQSVLKGLAAASLVLLGALTAMVVLFRSLARVSQKRLEQKRVASARLETIFSTSRDAILMLDSRGKIIDTNRAAAEMFAISPERVIGQPVGRLLRRDGTDGSTAISGRALFDACAVGPRTGYRLIARRCDGHRIPVELSMDSSDSQGAPILVCVIRDISHQVAADAELKASRDKALAAERAKARFLGVISHEMRTPLNGILGAIDLMAENDDPAEGRRFLEVVRGSAQTLLQLVNDVLDITQIEGGDVAIRRAPFDLDALIDDILASEMPRARAQDNRLARIGAGATGWVLGDATRLRQVLLNLVSNAVKFTRFGSISVEPRQQGDRMEILVRDTGIGMTMEEAGRVFDDFVRLDGAIRHQIQGTGLGLGIARQLARAMGGDIEVASAPGKGSVFTLSLPLPAASPPVEPPAPNTEPGPVQVSPQRILLVEDNATNRFVARRLLERDGHRVTEAADGREGVAAAAETAFDIILMDVSMPVMDGFEAAAAIRAGPGPNRSTRIVALTAHVGEEVTERLRAAGLDDVVAKPIRARVIRRLLADPDGVRGPSRRLTPPQEALGPVRRMGPPDDSSEG</sequence>
<feature type="region of interest" description="Disordered" evidence="7">
    <location>
        <begin position="1"/>
        <end position="20"/>
    </location>
</feature>
<name>A0A1X6YL92_9RHOB</name>
<dbReference type="InterPro" id="IPR036097">
    <property type="entry name" value="HisK_dim/P_sf"/>
</dbReference>
<evidence type="ECO:0000259" key="11">
    <source>
        <dbReference type="PROSITE" id="PS50112"/>
    </source>
</evidence>
<dbReference type="InterPro" id="IPR001789">
    <property type="entry name" value="Sig_transdc_resp-reg_receiver"/>
</dbReference>
<dbReference type="NCBIfam" id="TIGR00229">
    <property type="entry name" value="sensory_box"/>
    <property type="match status" value="1"/>
</dbReference>
<dbReference type="PANTHER" id="PTHR43047:SF64">
    <property type="entry name" value="HISTIDINE KINASE CONTAINING CHEY-HOMOLOGOUS RECEIVER DOMAIN AND PAS DOMAIN-RELATED"/>
    <property type="match status" value="1"/>
</dbReference>
<dbReference type="FunFam" id="3.30.565.10:FF:000006">
    <property type="entry name" value="Sensor histidine kinase WalK"/>
    <property type="match status" value="1"/>
</dbReference>
<dbReference type="Gene3D" id="1.10.287.130">
    <property type="match status" value="1"/>
</dbReference>
<keyword evidence="8" id="KW-0812">Transmembrane</keyword>
<feature type="domain" description="Response regulatory" evidence="10">
    <location>
        <begin position="644"/>
        <end position="761"/>
    </location>
</feature>
<comment type="catalytic activity">
    <reaction evidence="1">
        <text>ATP + protein L-histidine = ADP + protein N-phospho-L-histidine.</text>
        <dbReference type="EC" id="2.7.13.3"/>
    </reaction>
</comment>
<feature type="domain" description="Histidine kinase" evidence="9">
    <location>
        <begin position="406"/>
        <end position="621"/>
    </location>
</feature>
<dbReference type="GO" id="GO:0000155">
    <property type="term" value="F:phosphorelay sensor kinase activity"/>
    <property type="evidence" value="ECO:0007669"/>
    <property type="project" value="InterPro"/>
</dbReference>
<evidence type="ECO:0000256" key="5">
    <source>
        <dbReference type="ARBA" id="ARBA00022777"/>
    </source>
</evidence>
<dbReference type="PANTHER" id="PTHR43047">
    <property type="entry name" value="TWO-COMPONENT HISTIDINE PROTEIN KINASE"/>
    <property type="match status" value="1"/>
</dbReference>
<evidence type="ECO:0000259" key="9">
    <source>
        <dbReference type="PROSITE" id="PS50109"/>
    </source>
</evidence>
<dbReference type="InterPro" id="IPR005467">
    <property type="entry name" value="His_kinase_dom"/>
</dbReference>
<feature type="modified residue" description="4-aspartylphosphate" evidence="6">
    <location>
        <position position="693"/>
    </location>
</feature>
<dbReference type="Proteomes" id="UP000193963">
    <property type="component" value="Unassembled WGS sequence"/>
</dbReference>
<feature type="region of interest" description="Disordered" evidence="7">
    <location>
        <begin position="92"/>
        <end position="117"/>
    </location>
</feature>
<reference evidence="12 13" key="1">
    <citation type="submission" date="2017-03" db="EMBL/GenBank/DDBJ databases">
        <authorList>
            <person name="Afonso C.L."/>
            <person name="Miller P.J."/>
            <person name="Scott M.A."/>
            <person name="Spackman E."/>
            <person name="Goraichik I."/>
            <person name="Dimitrov K.M."/>
            <person name="Suarez D.L."/>
            <person name="Swayne D.E."/>
        </authorList>
    </citation>
    <scope>NUCLEOTIDE SEQUENCE [LARGE SCALE GENOMIC DNA]</scope>
    <source>
        <strain evidence="12 13">CECT 7751</strain>
    </source>
</reference>
<dbReference type="Gene3D" id="3.30.565.10">
    <property type="entry name" value="Histidine kinase-like ATPase, C-terminal domain"/>
    <property type="match status" value="1"/>
</dbReference>
<dbReference type="CDD" id="cd00130">
    <property type="entry name" value="PAS"/>
    <property type="match status" value="1"/>
</dbReference>
<evidence type="ECO:0000256" key="2">
    <source>
        <dbReference type="ARBA" id="ARBA00012438"/>
    </source>
</evidence>
<dbReference type="InterPro" id="IPR013767">
    <property type="entry name" value="PAS_fold"/>
</dbReference>
<dbReference type="Pfam" id="PF00072">
    <property type="entry name" value="Response_reg"/>
    <property type="match status" value="1"/>
</dbReference>
<dbReference type="SUPFAM" id="SSF47384">
    <property type="entry name" value="Homodimeric domain of signal transducing histidine kinase"/>
    <property type="match status" value="1"/>
</dbReference>
<feature type="region of interest" description="Disordered" evidence="7">
    <location>
        <begin position="761"/>
        <end position="792"/>
    </location>
</feature>
<dbReference type="SMART" id="SM00388">
    <property type="entry name" value="HisKA"/>
    <property type="match status" value="1"/>
</dbReference>
<dbReference type="PRINTS" id="PR00344">
    <property type="entry name" value="BCTRLSENSOR"/>
</dbReference>
<dbReference type="InterPro" id="IPR000014">
    <property type="entry name" value="PAS"/>
</dbReference>
<dbReference type="CDD" id="cd00082">
    <property type="entry name" value="HisKA"/>
    <property type="match status" value="1"/>
</dbReference>
<dbReference type="SMART" id="SM00387">
    <property type="entry name" value="HATPase_c"/>
    <property type="match status" value="1"/>
</dbReference>